<name>A0A3S0BZP0_9CORY</name>
<protein>
    <recommendedName>
        <fullName evidence="3">XRE family transcriptional regulator</fullName>
    </recommendedName>
</protein>
<dbReference type="OrthoDB" id="2645343at2"/>
<keyword evidence="2" id="KW-1185">Reference proteome</keyword>
<dbReference type="EMBL" id="RXHJ01000019">
    <property type="protein sequence ID" value="RSZ61522.1"/>
    <property type="molecule type" value="Genomic_DNA"/>
</dbReference>
<evidence type="ECO:0008006" key="3">
    <source>
        <dbReference type="Google" id="ProtNLM"/>
    </source>
</evidence>
<evidence type="ECO:0000313" key="2">
    <source>
        <dbReference type="Proteomes" id="UP000274907"/>
    </source>
</evidence>
<accession>A0A3S0BZP0</accession>
<evidence type="ECO:0000313" key="1">
    <source>
        <dbReference type="EMBL" id="RSZ61522.1"/>
    </source>
</evidence>
<comment type="caution">
    <text evidence="1">The sequence shown here is derived from an EMBL/GenBank/DDBJ whole genome shotgun (WGS) entry which is preliminary data.</text>
</comment>
<organism evidence="1 2">
    <name type="scientific">Corynebacterium hylobatis</name>
    <dbReference type="NCBI Taxonomy" id="1859290"/>
    <lineage>
        <taxon>Bacteria</taxon>
        <taxon>Bacillati</taxon>
        <taxon>Actinomycetota</taxon>
        <taxon>Actinomycetes</taxon>
        <taxon>Mycobacteriales</taxon>
        <taxon>Corynebacteriaceae</taxon>
        <taxon>Corynebacterium</taxon>
    </lineage>
</organism>
<dbReference type="RefSeq" id="WP_126121719.1">
    <property type="nucleotide sequence ID" value="NZ_RXHJ01000019.1"/>
</dbReference>
<proteinExistence type="predicted"/>
<dbReference type="AlphaFoldDB" id="A0A3S0BZP0"/>
<dbReference type="Proteomes" id="UP000274907">
    <property type="component" value="Unassembled WGS sequence"/>
</dbReference>
<reference evidence="1 2" key="1">
    <citation type="submission" date="2018-12" db="EMBL/GenBank/DDBJ databases">
        <title>YIM 101343 draft genome.</title>
        <authorList>
            <person name="Chen X."/>
        </authorList>
    </citation>
    <scope>NUCLEOTIDE SEQUENCE [LARGE SCALE GENOMIC DNA]</scope>
    <source>
        <strain evidence="1 2">YIM 101343</strain>
    </source>
</reference>
<gene>
    <name evidence="1" type="ORF">EAH68_12720</name>
</gene>
<sequence length="115" mass="13234">MTNVIPTAKEIGQRILSVRNSKKMSRRDVLEGLKKLGIPMFETSLRRAETEAQPLRIHEAIALSAIYEMDLYELCGLDKDYHVDVARRALEEQAARLREELAEIEEKLRPENEGQ</sequence>